<dbReference type="AlphaFoldDB" id="A0AA37W069"/>
<dbReference type="RefSeq" id="WP_095506558.1">
    <property type="nucleotide sequence ID" value="NZ_BSNC01000003.1"/>
</dbReference>
<dbReference type="InterPro" id="IPR001453">
    <property type="entry name" value="MoaB/Mog_dom"/>
</dbReference>
<accession>A0AA37W069</accession>
<dbReference type="EMBL" id="BSNC01000003">
    <property type="protein sequence ID" value="GLP95995.1"/>
    <property type="molecule type" value="Genomic_DNA"/>
</dbReference>
<dbReference type="InterPro" id="IPR050101">
    <property type="entry name" value="CinA"/>
</dbReference>
<feature type="domain" description="MoaB/Mog" evidence="2">
    <location>
        <begin position="4"/>
        <end position="170"/>
    </location>
</feature>
<dbReference type="Pfam" id="PF00994">
    <property type="entry name" value="MoCF_biosynth"/>
    <property type="match status" value="1"/>
</dbReference>
<proteinExistence type="inferred from homology"/>
<evidence type="ECO:0000259" key="2">
    <source>
        <dbReference type="SMART" id="SM00852"/>
    </source>
</evidence>
<dbReference type="PIRSF" id="PIRSF006728">
    <property type="entry name" value="CinA"/>
    <property type="match status" value="1"/>
</dbReference>
<dbReference type="InterPro" id="IPR036653">
    <property type="entry name" value="CinA-like_C"/>
</dbReference>
<dbReference type="InterPro" id="IPR008136">
    <property type="entry name" value="CinA_C"/>
</dbReference>
<dbReference type="SUPFAM" id="SSF142433">
    <property type="entry name" value="CinA-like"/>
    <property type="match status" value="1"/>
</dbReference>
<dbReference type="InterPro" id="IPR008135">
    <property type="entry name" value="Competence-induced_CinA"/>
</dbReference>
<protein>
    <recommendedName>
        <fullName evidence="1">CinA-like protein</fullName>
    </recommendedName>
</protein>
<dbReference type="InterPro" id="IPR036425">
    <property type="entry name" value="MoaB/Mog-like_dom_sf"/>
</dbReference>
<evidence type="ECO:0000313" key="4">
    <source>
        <dbReference type="Proteomes" id="UP001161422"/>
    </source>
</evidence>
<dbReference type="SUPFAM" id="SSF53218">
    <property type="entry name" value="Molybdenum cofactor biosynthesis proteins"/>
    <property type="match status" value="1"/>
</dbReference>
<dbReference type="PANTHER" id="PTHR13939">
    <property type="entry name" value="NICOTINAMIDE-NUCLEOTIDE AMIDOHYDROLASE PNCC"/>
    <property type="match status" value="1"/>
</dbReference>
<name>A0AA37W069_9GAMM</name>
<dbReference type="Gene3D" id="3.30.70.2860">
    <property type="match status" value="1"/>
</dbReference>
<dbReference type="Gene3D" id="3.90.950.20">
    <property type="entry name" value="CinA-like"/>
    <property type="match status" value="1"/>
</dbReference>
<dbReference type="NCBIfam" id="TIGR00177">
    <property type="entry name" value="molyb_syn"/>
    <property type="match status" value="1"/>
</dbReference>
<sequence length="423" mass="45960">MNIELICTGEEVLSGQITDTNATWLANQLQDVGLEFSRKTTVGDRMDDLVEVFNHRSQQADVILVNGGLGPTDDDLSAQAMAKAMGVELELNQEWYDKLSAWWAARGRPMTDNNRKQTMLPSGAVMIDNPVGTACGFRVKHNRAWLIFTPGVPHELKRMMLDHILPFITSINQRQSQVQVKKWMTFGVGESQLASLLESLKLAPGCTLGFRASAPQMEVKLIARDIADQALYQAQCDTIKSLIGDALVGEDYPTIAECLHHQLLDSELKIAAAESCTGGQLASQLVEFPGSSAYLQTSLVTYSNQAKQTLLGVPASTLEHHGAVSLQTAEAMAEGARAVLDCDFGVSVTGVAGPDGGSEDKPVGTVCFGLASREGVVSQRIQFGSRSRSWIRKMSCAVAYDMLRRAMLGQNPIADYPMLTRHS</sequence>
<evidence type="ECO:0000256" key="1">
    <source>
        <dbReference type="HAMAP-Rule" id="MF_00226"/>
    </source>
</evidence>
<dbReference type="CDD" id="cd00885">
    <property type="entry name" value="cinA"/>
    <property type="match status" value="1"/>
</dbReference>
<dbReference type="PANTHER" id="PTHR13939:SF0">
    <property type="entry name" value="NMN AMIDOHYDROLASE-LIKE PROTEIN YFAY"/>
    <property type="match status" value="1"/>
</dbReference>
<dbReference type="NCBIfam" id="TIGR00200">
    <property type="entry name" value="cinA_nterm"/>
    <property type="match status" value="1"/>
</dbReference>
<reference evidence="3" key="1">
    <citation type="journal article" date="2014" name="Int. J. Syst. Evol. Microbiol.">
        <title>Complete genome sequence of Corynebacterium casei LMG S-19264T (=DSM 44701T), isolated from a smear-ripened cheese.</title>
        <authorList>
            <consortium name="US DOE Joint Genome Institute (JGI-PGF)"/>
            <person name="Walter F."/>
            <person name="Albersmeier A."/>
            <person name="Kalinowski J."/>
            <person name="Ruckert C."/>
        </authorList>
    </citation>
    <scope>NUCLEOTIDE SEQUENCE</scope>
    <source>
        <strain evidence="3">NBRC 101628</strain>
    </source>
</reference>
<dbReference type="HAMAP" id="MF_00226_B">
    <property type="entry name" value="CinA_B"/>
    <property type="match status" value="1"/>
</dbReference>
<dbReference type="Gene3D" id="3.40.980.10">
    <property type="entry name" value="MoaB/Mog-like domain"/>
    <property type="match status" value="1"/>
</dbReference>
<dbReference type="NCBIfam" id="NF001813">
    <property type="entry name" value="PRK00549.1"/>
    <property type="match status" value="1"/>
</dbReference>
<organism evidence="3 4">
    <name type="scientific">Paraferrimonas sedimenticola</name>
    <dbReference type="NCBI Taxonomy" id="375674"/>
    <lineage>
        <taxon>Bacteria</taxon>
        <taxon>Pseudomonadati</taxon>
        <taxon>Pseudomonadota</taxon>
        <taxon>Gammaproteobacteria</taxon>
        <taxon>Alteromonadales</taxon>
        <taxon>Ferrimonadaceae</taxon>
        <taxon>Paraferrimonas</taxon>
    </lineage>
</organism>
<dbReference type="SMART" id="SM00852">
    <property type="entry name" value="MoCF_biosynth"/>
    <property type="match status" value="1"/>
</dbReference>
<gene>
    <name evidence="3" type="primary">pncC</name>
    <name evidence="3" type="ORF">GCM10007895_13010</name>
</gene>
<dbReference type="NCBIfam" id="TIGR00199">
    <property type="entry name" value="PncC_domain"/>
    <property type="match status" value="1"/>
</dbReference>
<reference evidence="3" key="2">
    <citation type="submission" date="2023-01" db="EMBL/GenBank/DDBJ databases">
        <title>Draft genome sequence of Paraferrimonas sedimenticola strain NBRC 101628.</title>
        <authorList>
            <person name="Sun Q."/>
            <person name="Mori K."/>
        </authorList>
    </citation>
    <scope>NUCLEOTIDE SEQUENCE</scope>
    <source>
        <strain evidence="3">NBRC 101628</strain>
    </source>
</reference>
<comment type="caution">
    <text evidence="3">The sequence shown here is derived from an EMBL/GenBank/DDBJ whole genome shotgun (WGS) entry which is preliminary data.</text>
</comment>
<evidence type="ECO:0000313" key="3">
    <source>
        <dbReference type="EMBL" id="GLP95995.1"/>
    </source>
</evidence>
<comment type="similarity">
    <text evidence="1">Belongs to the CinA family.</text>
</comment>
<dbReference type="Pfam" id="PF02464">
    <property type="entry name" value="CinA"/>
    <property type="match status" value="1"/>
</dbReference>
<keyword evidence="4" id="KW-1185">Reference proteome</keyword>
<dbReference type="Proteomes" id="UP001161422">
    <property type="component" value="Unassembled WGS sequence"/>
</dbReference>